<dbReference type="Proteomes" id="UP000195557">
    <property type="component" value="Unassembled WGS sequence"/>
</dbReference>
<keyword evidence="2" id="KW-0143">Chaperone</keyword>
<organism evidence="4">
    <name type="scientific">Ostreococcus tauri</name>
    <name type="common">Marine green alga</name>
    <dbReference type="NCBI Taxonomy" id="70448"/>
    <lineage>
        <taxon>Eukaryota</taxon>
        <taxon>Viridiplantae</taxon>
        <taxon>Chlorophyta</taxon>
        <taxon>Mamiellophyceae</taxon>
        <taxon>Mamiellales</taxon>
        <taxon>Bathycoccaceae</taxon>
        <taxon>Ostreococcus</taxon>
    </lineage>
</organism>
<name>A0A1Y5IMS2_OSTTA</name>
<dbReference type="PANTHER" id="PTHR12970">
    <property type="entry name" value="PROTEASOME ASSEMBLY CHAPERONE 2"/>
    <property type="match status" value="1"/>
</dbReference>
<accession>A0A1Y5IMS2</accession>
<dbReference type="InterPro" id="IPR019151">
    <property type="entry name" value="Proteasome_assmbl_chaperone_2"/>
</dbReference>
<dbReference type="GO" id="GO:0043248">
    <property type="term" value="P:proteasome assembly"/>
    <property type="evidence" value="ECO:0007669"/>
    <property type="project" value="TreeGrafter"/>
</dbReference>
<dbReference type="InterPro" id="IPR038389">
    <property type="entry name" value="PSMG2_sf"/>
</dbReference>
<dbReference type="InterPro" id="IPR016562">
    <property type="entry name" value="Proteasome_assmbl_chp_2_euk"/>
</dbReference>
<evidence type="ECO:0000256" key="2">
    <source>
        <dbReference type="ARBA" id="ARBA00023186"/>
    </source>
</evidence>
<comment type="similarity">
    <text evidence="3">Belongs to the PSMG2 family.</text>
</comment>
<dbReference type="GO" id="GO:0005634">
    <property type="term" value="C:nucleus"/>
    <property type="evidence" value="ECO:0007669"/>
    <property type="project" value="TreeGrafter"/>
</dbReference>
<reference evidence="4" key="1">
    <citation type="submission" date="2017-04" db="EMBL/GenBank/DDBJ databases">
        <title>Population genomics of picophytoplankton unveils novel chromosome hypervariability.</title>
        <authorList>
            <consortium name="DOE Joint Genome Institute"/>
            <person name="Blanc-Mathieu R."/>
            <person name="Krasovec M."/>
            <person name="Hebrard M."/>
            <person name="Yau S."/>
            <person name="Desgranges E."/>
            <person name="Martin J."/>
            <person name="Schackwitz W."/>
            <person name="Kuo A."/>
            <person name="Salin G."/>
            <person name="Donnadieu C."/>
            <person name="Desdevises Y."/>
            <person name="Sanchez-Ferandin S."/>
            <person name="Moreau H."/>
            <person name="Rivals E."/>
            <person name="Grigoriev I.V."/>
            <person name="Grimsley N."/>
            <person name="Eyre-Walker A."/>
            <person name="Piganeau G."/>
        </authorList>
    </citation>
    <scope>NUCLEOTIDE SEQUENCE [LARGE SCALE GENOMIC DNA]</scope>
    <source>
        <strain evidence="4">RCC 1115</strain>
    </source>
</reference>
<gene>
    <name evidence="4" type="ORF">BE221DRAFT_171820</name>
</gene>
<dbReference type="Pfam" id="PF09754">
    <property type="entry name" value="PAC2"/>
    <property type="match status" value="1"/>
</dbReference>
<protein>
    <recommendedName>
        <fullName evidence="1">Proteasome assembly chaperone 2</fullName>
    </recommendedName>
</protein>
<dbReference type="eggNOG" id="KOG3112">
    <property type="taxonomic scope" value="Eukaryota"/>
</dbReference>
<proteinExistence type="inferred from homology"/>
<evidence type="ECO:0000313" key="4">
    <source>
        <dbReference type="EMBL" id="OUS48255.1"/>
    </source>
</evidence>
<dbReference type="AlphaFoldDB" id="A0A1Y5IMS2"/>
<dbReference type="EMBL" id="KZ155774">
    <property type="protein sequence ID" value="OUS48255.1"/>
    <property type="molecule type" value="Genomic_DNA"/>
</dbReference>
<evidence type="ECO:0000256" key="1">
    <source>
        <dbReference type="ARBA" id="ARBA00019186"/>
    </source>
</evidence>
<dbReference type="PANTHER" id="PTHR12970:SF1">
    <property type="entry name" value="PROTEASOME ASSEMBLY CHAPERONE 2"/>
    <property type="match status" value="1"/>
</dbReference>
<dbReference type="GO" id="GO:0005829">
    <property type="term" value="C:cytosol"/>
    <property type="evidence" value="ECO:0007669"/>
    <property type="project" value="TreeGrafter"/>
</dbReference>
<evidence type="ECO:0000256" key="3">
    <source>
        <dbReference type="ARBA" id="ARBA00025745"/>
    </source>
</evidence>
<sequence length="317" mass="34163">MFHFFDEEAHLGQTDLSALIDARTMTTYAAYGAEIALKRALECDVVVVAVPGTCGNVGQLACDVLAATYNLARVGAVDFEHLPPVCGRDALYDDLTRGSSASGMLASACEIYCGTIPDEDVTSTSGRERSACVVQIRSDAHVGARRAFCDELAKFVAGSFTKATRIVMCSSLPSTVAESAEQIGGTKWRRCRGNDAFNTACDAIELVDLEMNVRPSEEEMSTSVNPHWALMDALDAVDGEKRVGCVLAICSEGENTVDGCGMAHAVAKVCGIKVSRPTEEDVKRARSSGSAYDSYMGPWRVPRSWNRLDKHRHDVYG</sequence>
<dbReference type="Gene3D" id="3.40.50.10900">
    <property type="entry name" value="PAC-like subunit"/>
    <property type="match status" value="1"/>
</dbReference>